<evidence type="ECO:0000256" key="5">
    <source>
        <dbReference type="ARBA" id="ARBA00022844"/>
    </source>
</evidence>
<proteinExistence type="inferred from homology"/>
<evidence type="ECO:0000256" key="7">
    <source>
        <dbReference type="SAM" id="MobiDB-lite"/>
    </source>
</evidence>
<organism evidence="8">
    <name type="scientific">Torque teno Leptonychotes weddellii virus-1</name>
    <dbReference type="NCBI Taxonomy" id="2012676"/>
    <lineage>
        <taxon>Viruses</taxon>
        <taxon>Monodnaviria</taxon>
        <taxon>Shotokuvirae</taxon>
        <taxon>Commensaviricota</taxon>
        <taxon>Cardeaviricetes</taxon>
        <taxon>Sanitavirales</taxon>
        <taxon>Anelloviridae</taxon>
        <taxon>Lambdatorquevirus</taxon>
        <taxon>Lambdatorquevirus phoci5</taxon>
    </lineage>
</organism>
<dbReference type="Pfam" id="PF02956">
    <property type="entry name" value="TT_ORF1"/>
    <property type="match status" value="1"/>
</dbReference>
<evidence type="ECO:0000256" key="1">
    <source>
        <dbReference type="ARBA" id="ARBA00004328"/>
    </source>
</evidence>
<feature type="compositionally biased region" description="Pro residues" evidence="7">
    <location>
        <begin position="504"/>
        <end position="513"/>
    </location>
</feature>
<protein>
    <recommendedName>
        <fullName evidence="6">Capsid protein</fullName>
    </recommendedName>
</protein>
<comment type="function">
    <text evidence="6">Self-assembles to form an icosahedral capsid.</text>
</comment>
<evidence type="ECO:0000256" key="3">
    <source>
        <dbReference type="ARBA" id="ARBA00022431"/>
    </source>
</evidence>
<keyword evidence="4 6" id="KW-0167">Capsid protein</keyword>
<accession>A0A1Z2RVA4</accession>
<evidence type="ECO:0000313" key="8">
    <source>
        <dbReference type="EMBL" id="ASA48525.1"/>
    </source>
</evidence>
<keyword evidence="5 6" id="KW-0946">Virion</keyword>
<feature type="region of interest" description="Disordered" evidence="7">
    <location>
        <begin position="448"/>
        <end position="470"/>
    </location>
</feature>
<evidence type="ECO:0000256" key="2">
    <source>
        <dbReference type="ARBA" id="ARBA00006131"/>
    </source>
</evidence>
<reference evidence="8" key="1">
    <citation type="journal article" date="2017" name="Virus Evol.">
        <title>Diverse and highly recombinant anelloviruses associated with Weddell seals in Antarctica.</title>
        <authorList>
            <person name="Fahsbender E."/>
            <person name="Burns J.M."/>
            <person name="Kim S."/>
            <person name="Kraberger S."/>
            <person name="Frankfurter G."/>
            <person name="Eilers A."/>
            <person name="Shero M."/>
            <person name="Beltran R."/>
            <person name="Kirkham A."/>
            <person name="McCorkell R."/>
            <person name="Berngartt R."/>
            <person name="Male M.F."/>
            <person name="Ballard G."/>
            <person name="Ainley D.G."/>
            <person name="Breitbart M."/>
            <person name="Varsani A."/>
        </authorList>
    </citation>
    <scope>NUCLEOTIDE SEQUENCE</scope>
    <source>
        <strain evidence="8">TTLwV-1_gt29_wsn25</strain>
    </source>
</reference>
<evidence type="ECO:0000256" key="6">
    <source>
        <dbReference type="RuleBase" id="RU361230"/>
    </source>
</evidence>
<dbReference type="GO" id="GO:0039615">
    <property type="term" value="C:T=1 icosahedral viral capsid"/>
    <property type="evidence" value="ECO:0007669"/>
    <property type="project" value="UniProtKB-UniRule"/>
</dbReference>
<dbReference type="EMBL" id="KY246488">
    <property type="protein sequence ID" value="ASA48525.1"/>
    <property type="molecule type" value="Genomic_DNA"/>
</dbReference>
<sequence>MAFRRRRYRRYRRPKWRGRRRKLYWRRYHRRYRHRRRRGLYPRQTKTSSVRYYPSRRRKRISVRGWEPLGNICPADSASAEATPYIDLDQDSVDIFNVNSGTGGDGVGAQWHGQWGHHFFTFHSLLNRAKYFFNYWSSDWEGYDYLEFKGGYIWLPRMPSFSWMFYLDTSIQSNPKDMTIPENKYKYEKSWIHPGILLNRPGSKIMLSTLQSKGRSLFRRIKVRPPAGWEGSYRMDVAQDYLLFHWSWTTVNLTSSFYDFYCQRKRQSGAPDQCVANPWFMGEKATFDEIQGWTEDHGSAKNFSKKLQENLNKFKFDSRAAWINRKLYVKSDCSEKPSSKRVPGNFHNWGPFLPQNVLFDLSFGNSVYFRYKLFFKVSGDSLYRRLPSTRCKDGVIPPCPGYTDNNCPEIPTRSILKKRTPPSIYDILEGDLDEEGMLTERAYERITGSNRDRQSTPMVSIPYRGEPPRKRIRFREPSGVRKRKRARQLLRILLERRRESRGGGPPPNPPPVTEPLDLLLNFPK</sequence>
<keyword evidence="3 6" id="KW-1140">T=1 icosahedral capsid protein</keyword>
<evidence type="ECO:0000256" key="4">
    <source>
        <dbReference type="ARBA" id="ARBA00022561"/>
    </source>
</evidence>
<dbReference type="InterPro" id="IPR004219">
    <property type="entry name" value="TTvirus_Unk"/>
</dbReference>
<name>A0A1Z2RVA4_9VIRU</name>
<feature type="region of interest" description="Disordered" evidence="7">
    <location>
        <begin position="494"/>
        <end position="524"/>
    </location>
</feature>
<comment type="subcellular location">
    <subcellularLocation>
        <location evidence="1 6">Virion</location>
    </subcellularLocation>
</comment>
<comment type="similarity">
    <text evidence="2 6">Belongs to the anelloviridae capsid protein family.</text>
</comment>